<accession>A0A1E7FPB0</accession>
<dbReference type="AlphaFoldDB" id="A0A1E7FPB0"/>
<dbReference type="Pfam" id="PF02656">
    <property type="entry name" value="DUF202"/>
    <property type="match status" value="1"/>
</dbReference>
<evidence type="ECO:0000259" key="7">
    <source>
        <dbReference type="Pfam" id="PF02656"/>
    </source>
</evidence>
<evidence type="ECO:0000256" key="3">
    <source>
        <dbReference type="ARBA" id="ARBA00022989"/>
    </source>
</evidence>
<feature type="transmembrane region" description="Helical" evidence="6">
    <location>
        <begin position="135"/>
        <end position="155"/>
    </location>
</feature>
<keyword evidence="4 6" id="KW-0472">Membrane</keyword>
<sequence length="233" mass="25465">MFGSGKKSPKNKPTHEKKKPSGQFYFVQHDPGVTESVRDVDDIIGGDVIELKEAGSTEEEYKPKPVNRNLVKGMSMLKGEGSMRPPAPATGMANPLSRTLFAIFGGNQQSSSAKFDKEGAKKVNPKLFFANERTFLKWMNVSIWVAGISIGLSSISSSAGGNGNLDALSSLLFLGISIVIICYSMFQYGKRSLMVVKRSPGPYEDRYGPIVIGSLFVFAFSAQYCIMMAKTFY</sequence>
<evidence type="ECO:0000256" key="6">
    <source>
        <dbReference type="SAM" id="Phobius"/>
    </source>
</evidence>
<feature type="compositionally biased region" description="Basic residues" evidence="5">
    <location>
        <begin position="7"/>
        <end position="20"/>
    </location>
</feature>
<protein>
    <recommendedName>
        <fullName evidence="7">DUF202 domain-containing protein</fullName>
    </recommendedName>
</protein>
<evidence type="ECO:0000256" key="1">
    <source>
        <dbReference type="ARBA" id="ARBA00004127"/>
    </source>
</evidence>
<keyword evidence="3 6" id="KW-1133">Transmembrane helix</keyword>
<gene>
    <name evidence="8" type="ORF">FRACYDRAFT_260172</name>
</gene>
<evidence type="ECO:0000313" key="8">
    <source>
        <dbReference type="EMBL" id="OEU19964.1"/>
    </source>
</evidence>
<comment type="subcellular location">
    <subcellularLocation>
        <location evidence="1">Endomembrane system</location>
        <topology evidence="1">Multi-pass membrane protein</topology>
    </subcellularLocation>
</comment>
<evidence type="ECO:0000313" key="9">
    <source>
        <dbReference type="Proteomes" id="UP000095751"/>
    </source>
</evidence>
<dbReference type="PANTHER" id="PTHR46140">
    <property type="entry name" value="VACUOLAR TRANSPORTER CHAPERONE 1-RELATED"/>
    <property type="match status" value="1"/>
</dbReference>
<evidence type="ECO:0000256" key="5">
    <source>
        <dbReference type="SAM" id="MobiDB-lite"/>
    </source>
</evidence>
<dbReference type="EMBL" id="KV784355">
    <property type="protein sequence ID" value="OEU19964.1"/>
    <property type="molecule type" value="Genomic_DNA"/>
</dbReference>
<proteinExistence type="predicted"/>
<feature type="transmembrane region" description="Helical" evidence="6">
    <location>
        <begin position="207"/>
        <end position="229"/>
    </location>
</feature>
<reference evidence="8 9" key="1">
    <citation type="submission" date="2016-09" db="EMBL/GenBank/DDBJ databases">
        <title>Extensive genetic diversity and differential bi-allelic expression allows diatom success in the polar Southern Ocean.</title>
        <authorList>
            <consortium name="DOE Joint Genome Institute"/>
            <person name="Mock T."/>
            <person name="Otillar R.P."/>
            <person name="Strauss J."/>
            <person name="Dupont C."/>
            <person name="Frickenhaus S."/>
            <person name="Maumus F."/>
            <person name="Mcmullan M."/>
            <person name="Sanges R."/>
            <person name="Schmutz J."/>
            <person name="Toseland A."/>
            <person name="Valas R."/>
            <person name="Veluchamy A."/>
            <person name="Ward B.J."/>
            <person name="Allen A."/>
            <person name="Barry K."/>
            <person name="Falciatore A."/>
            <person name="Ferrante M."/>
            <person name="Fortunato A.E."/>
            <person name="Gloeckner G."/>
            <person name="Gruber A."/>
            <person name="Hipkin R."/>
            <person name="Janech M."/>
            <person name="Kroth P."/>
            <person name="Leese F."/>
            <person name="Lindquist E."/>
            <person name="Lyon B.R."/>
            <person name="Martin J."/>
            <person name="Mayer C."/>
            <person name="Parker M."/>
            <person name="Quesneville H."/>
            <person name="Raymond J."/>
            <person name="Uhlig C."/>
            <person name="Valentin K.U."/>
            <person name="Worden A.Z."/>
            <person name="Armbrust E.V."/>
            <person name="Bowler C."/>
            <person name="Green B."/>
            <person name="Moulton V."/>
            <person name="Van Oosterhout C."/>
            <person name="Grigoriev I."/>
        </authorList>
    </citation>
    <scope>NUCLEOTIDE SEQUENCE [LARGE SCALE GENOMIC DNA]</scope>
    <source>
        <strain evidence="8 9">CCMP1102</strain>
    </source>
</reference>
<name>A0A1E7FPB0_9STRA</name>
<feature type="region of interest" description="Disordered" evidence="5">
    <location>
        <begin position="1"/>
        <end position="30"/>
    </location>
</feature>
<evidence type="ECO:0000256" key="4">
    <source>
        <dbReference type="ARBA" id="ARBA00023136"/>
    </source>
</evidence>
<feature type="transmembrane region" description="Helical" evidence="6">
    <location>
        <begin position="167"/>
        <end position="186"/>
    </location>
</feature>
<dbReference type="InterPro" id="IPR003807">
    <property type="entry name" value="DUF202"/>
</dbReference>
<organism evidence="8 9">
    <name type="scientific">Fragilariopsis cylindrus CCMP1102</name>
    <dbReference type="NCBI Taxonomy" id="635003"/>
    <lineage>
        <taxon>Eukaryota</taxon>
        <taxon>Sar</taxon>
        <taxon>Stramenopiles</taxon>
        <taxon>Ochrophyta</taxon>
        <taxon>Bacillariophyta</taxon>
        <taxon>Bacillariophyceae</taxon>
        <taxon>Bacillariophycidae</taxon>
        <taxon>Bacillariales</taxon>
        <taxon>Bacillariaceae</taxon>
        <taxon>Fragilariopsis</taxon>
    </lineage>
</organism>
<dbReference type="PANTHER" id="PTHR46140:SF1">
    <property type="entry name" value="VACUOLAR TRANSPORTER CHAPERONE COMPLEX SUBUNIT 4-RELATED"/>
    <property type="match status" value="1"/>
</dbReference>
<evidence type="ECO:0000256" key="2">
    <source>
        <dbReference type="ARBA" id="ARBA00022692"/>
    </source>
</evidence>
<dbReference type="KEGG" id="fcy:FRACYDRAFT_260172"/>
<dbReference type="InParanoid" id="A0A1E7FPB0"/>
<dbReference type="OrthoDB" id="41628at2759"/>
<feature type="domain" description="DUF202" evidence="7">
    <location>
        <begin position="128"/>
        <end position="192"/>
    </location>
</feature>
<dbReference type="InterPro" id="IPR051572">
    <property type="entry name" value="VTC_Complex_Subunit"/>
</dbReference>
<dbReference type="GO" id="GO:0012505">
    <property type="term" value="C:endomembrane system"/>
    <property type="evidence" value="ECO:0007669"/>
    <property type="project" value="UniProtKB-SubCell"/>
</dbReference>
<keyword evidence="9" id="KW-1185">Reference proteome</keyword>
<keyword evidence="2 6" id="KW-0812">Transmembrane</keyword>
<dbReference type="Proteomes" id="UP000095751">
    <property type="component" value="Unassembled WGS sequence"/>
</dbReference>